<reference evidence="5 6" key="1">
    <citation type="submission" date="2018-09" db="EMBL/GenBank/DDBJ databases">
        <title>Insights into the microbiota of Asian seabass (Lates calcarifer) with tenacibaculosis symptoms and description of sp. nov. Tenacibaculum singaporense.</title>
        <authorList>
            <person name="Miyake S."/>
            <person name="Soh M."/>
            <person name="Azman M.N."/>
            <person name="Ngoh S.Y."/>
            <person name="Orban L."/>
        </authorList>
    </citation>
    <scope>NUCLEOTIDE SEQUENCE [LARGE SCALE GENOMIC DNA]</scope>
    <source>
        <strain evidence="5 6">DSM 106434</strain>
    </source>
</reference>
<dbReference type="AlphaFoldDB" id="A0A3Q8RS33"/>
<dbReference type="InterPro" id="IPR010982">
    <property type="entry name" value="Lambda_DNA-bd_dom_sf"/>
</dbReference>
<evidence type="ECO:0000313" key="5">
    <source>
        <dbReference type="EMBL" id="AZJ36878.1"/>
    </source>
</evidence>
<dbReference type="CDD" id="cd00093">
    <property type="entry name" value="HTH_XRE"/>
    <property type="match status" value="1"/>
</dbReference>
<evidence type="ECO:0000313" key="6">
    <source>
        <dbReference type="Proteomes" id="UP000274593"/>
    </source>
</evidence>
<dbReference type="PANTHER" id="PTHR46797:SF23">
    <property type="entry name" value="HTH-TYPE TRANSCRIPTIONAL REGULATOR SUTR"/>
    <property type="match status" value="1"/>
</dbReference>
<organism evidence="5 6">
    <name type="scientific">Tenacibaculum singaporense</name>
    <dbReference type="NCBI Taxonomy" id="2358479"/>
    <lineage>
        <taxon>Bacteria</taxon>
        <taxon>Pseudomonadati</taxon>
        <taxon>Bacteroidota</taxon>
        <taxon>Flavobacteriia</taxon>
        <taxon>Flavobacteriales</taxon>
        <taxon>Flavobacteriaceae</taxon>
        <taxon>Tenacibaculum</taxon>
    </lineage>
</organism>
<name>A0A3Q8RS33_9FLAO</name>
<dbReference type="KEGG" id="tsig:D6T69_15565"/>
<keyword evidence="1" id="KW-0805">Transcription regulation</keyword>
<proteinExistence type="predicted"/>
<evidence type="ECO:0000256" key="1">
    <source>
        <dbReference type="ARBA" id="ARBA00023015"/>
    </source>
</evidence>
<dbReference type="InterPro" id="IPR050807">
    <property type="entry name" value="TransReg_Diox_bact_type"/>
</dbReference>
<dbReference type="PANTHER" id="PTHR46797">
    <property type="entry name" value="HTH-TYPE TRANSCRIPTIONAL REGULATOR"/>
    <property type="match status" value="1"/>
</dbReference>
<dbReference type="Gene3D" id="1.10.260.40">
    <property type="entry name" value="lambda repressor-like DNA-binding domains"/>
    <property type="match status" value="1"/>
</dbReference>
<dbReference type="InterPro" id="IPR001387">
    <property type="entry name" value="Cro/C1-type_HTH"/>
</dbReference>
<keyword evidence="2" id="KW-0238">DNA-binding</keyword>
<sequence>MSQDLKELQISIQKKIGNNIQNIREEKGLSQVDLASKMLGRFDTTNISRIESGRTNPTLFTLYRISEALEVSLTELVGFSLEEK</sequence>
<dbReference type="GO" id="GO:0003700">
    <property type="term" value="F:DNA-binding transcription factor activity"/>
    <property type="evidence" value="ECO:0007669"/>
    <property type="project" value="TreeGrafter"/>
</dbReference>
<dbReference type="GO" id="GO:0005829">
    <property type="term" value="C:cytosol"/>
    <property type="evidence" value="ECO:0007669"/>
    <property type="project" value="TreeGrafter"/>
</dbReference>
<dbReference type="SUPFAM" id="SSF47413">
    <property type="entry name" value="lambda repressor-like DNA-binding domains"/>
    <property type="match status" value="1"/>
</dbReference>
<dbReference type="Pfam" id="PF01381">
    <property type="entry name" value="HTH_3"/>
    <property type="match status" value="1"/>
</dbReference>
<evidence type="ECO:0000259" key="4">
    <source>
        <dbReference type="PROSITE" id="PS50943"/>
    </source>
</evidence>
<dbReference type="PROSITE" id="PS50943">
    <property type="entry name" value="HTH_CROC1"/>
    <property type="match status" value="1"/>
</dbReference>
<keyword evidence="6" id="KW-1185">Reference proteome</keyword>
<dbReference type="Proteomes" id="UP000274593">
    <property type="component" value="Chromosome"/>
</dbReference>
<dbReference type="SMART" id="SM00530">
    <property type="entry name" value="HTH_XRE"/>
    <property type="match status" value="1"/>
</dbReference>
<dbReference type="RefSeq" id="WP_125068972.1">
    <property type="nucleotide sequence ID" value="NZ_CP032548.1"/>
</dbReference>
<gene>
    <name evidence="5" type="ORF">D6T69_15565</name>
</gene>
<keyword evidence="3" id="KW-0804">Transcription</keyword>
<dbReference type="EMBL" id="CP032548">
    <property type="protein sequence ID" value="AZJ36878.1"/>
    <property type="molecule type" value="Genomic_DNA"/>
</dbReference>
<dbReference type="GO" id="GO:0003677">
    <property type="term" value="F:DNA binding"/>
    <property type="evidence" value="ECO:0007669"/>
    <property type="project" value="UniProtKB-KW"/>
</dbReference>
<accession>A0A3Q8RS33</accession>
<evidence type="ECO:0000256" key="2">
    <source>
        <dbReference type="ARBA" id="ARBA00023125"/>
    </source>
</evidence>
<feature type="domain" description="HTH cro/C1-type" evidence="4">
    <location>
        <begin position="20"/>
        <end position="76"/>
    </location>
</feature>
<protein>
    <submittedName>
        <fullName evidence="5">XRE family transcriptional regulator</fullName>
    </submittedName>
</protein>
<evidence type="ECO:0000256" key="3">
    <source>
        <dbReference type="ARBA" id="ARBA00023163"/>
    </source>
</evidence>